<keyword evidence="5" id="KW-0378">Hydrolase</keyword>
<evidence type="ECO:0000256" key="6">
    <source>
        <dbReference type="ARBA" id="ARBA00022833"/>
    </source>
</evidence>
<feature type="domain" description="Peptidase M16 C-terminal" evidence="11">
    <location>
        <begin position="707"/>
        <end position="886"/>
    </location>
</feature>
<dbReference type="InterPro" id="IPR011249">
    <property type="entry name" value="Metalloenz_LuxS/M16"/>
</dbReference>
<feature type="domain" description="Peptidase M16 C-terminal" evidence="11">
    <location>
        <begin position="233"/>
        <end position="412"/>
    </location>
</feature>
<feature type="chain" id="PRO_5046948933" evidence="9">
    <location>
        <begin position="24"/>
        <end position="958"/>
    </location>
</feature>
<dbReference type="PANTHER" id="PTHR43690">
    <property type="entry name" value="NARDILYSIN"/>
    <property type="match status" value="1"/>
</dbReference>
<keyword evidence="9" id="KW-0732">Signal</keyword>
<comment type="caution">
    <text evidence="12">The sequence shown here is derived from an EMBL/GenBank/DDBJ whole genome shotgun (WGS) entry which is preliminary data.</text>
</comment>
<organism evidence="12 13">
    <name type="scientific">Alteraurantiacibacter lauratis</name>
    <dbReference type="NCBI Taxonomy" id="2054627"/>
    <lineage>
        <taxon>Bacteria</taxon>
        <taxon>Pseudomonadati</taxon>
        <taxon>Pseudomonadota</taxon>
        <taxon>Alphaproteobacteria</taxon>
        <taxon>Sphingomonadales</taxon>
        <taxon>Erythrobacteraceae</taxon>
        <taxon>Alteraurantiacibacter</taxon>
    </lineage>
</organism>
<keyword evidence="6" id="KW-0862">Zinc</keyword>
<dbReference type="PANTHER" id="PTHR43690:SF17">
    <property type="entry name" value="PROTEIN YHJJ"/>
    <property type="match status" value="1"/>
</dbReference>
<comment type="similarity">
    <text evidence="2 8">Belongs to the peptidase M16 family.</text>
</comment>
<feature type="signal peptide" evidence="9">
    <location>
        <begin position="1"/>
        <end position="23"/>
    </location>
</feature>
<evidence type="ECO:0000256" key="5">
    <source>
        <dbReference type="ARBA" id="ARBA00022801"/>
    </source>
</evidence>
<keyword evidence="3" id="KW-0645">Protease</keyword>
<dbReference type="PROSITE" id="PS00143">
    <property type="entry name" value="INSULINASE"/>
    <property type="match status" value="1"/>
</dbReference>
<evidence type="ECO:0000256" key="2">
    <source>
        <dbReference type="ARBA" id="ARBA00007261"/>
    </source>
</evidence>
<dbReference type="Gene3D" id="3.30.830.10">
    <property type="entry name" value="Metalloenzyme, LuxS/M16 peptidase-like"/>
    <property type="match status" value="4"/>
</dbReference>
<dbReference type="SUPFAM" id="SSF63411">
    <property type="entry name" value="LuxS/MPP-like metallohydrolase"/>
    <property type="match status" value="3"/>
</dbReference>
<dbReference type="Proteomes" id="UP001595378">
    <property type="component" value="Unassembled WGS sequence"/>
</dbReference>
<evidence type="ECO:0000256" key="8">
    <source>
        <dbReference type="RuleBase" id="RU004447"/>
    </source>
</evidence>
<comment type="cofactor">
    <cofactor evidence="1">
        <name>Zn(2+)</name>
        <dbReference type="ChEBI" id="CHEBI:29105"/>
    </cofactor>
</comment>
<dbReference type="InterPro" id="IPR011765">
    <property type="entry name" value="Pept_M16_N"/>
</dbReference>
<dbReference type="InterPro" id="IPR001431">
    <property type="entry name" value="Pept_M16_Zn_BS"/>
</dbReference>
<sequence>MTLRAFCVGLAALALPFSLHAQAPEYRNPESVVHHVTMPSDLPDDPFGIAGSDLPLDPAYRIGVLPNGMRYIIRPNATPAAQGMVYLWVNAGSLGEEPDQAGYAHFLEHMAFNGSANVPEGEMIRLLEREGLAFGPDTNASTTFDRTIYQLNLPRNDAGLLDTALMLMRETASNLTLDPAAVAREIGVIQSEIRARDTYQQRAFLDRLKFLYPGSAFAQNWVGGTPETIAAATSQRLRDYYERWYRPSNTAIIVVGEFDADAVEAAIRHHFESWQAAPVEPPASAGPIDLDHRGATAVYIDPSLSEQIDIAVHGPYIERPDTVATRRERLLREIGYSIINRRLQRLSRLEDPPFRAAGISSDDVFKDARTTLLVVQAAEGQWQRGLAAAQEEYRLALEYGFSAAEVAEQVANMRAAIEANAAGAATRHNRDFLTGAMTLLEDGQVPTTPQSALERFNAHVPEITPDAVFAALLADLVPLDNPLIRFSGRTAPQGGAEALRAAWDAGMAAPLAARDLSASAEFAYTYFGPAGTVVSDSVEPLLGVRTVTFANGVKLNLKRTDLQADRVSVQVNIDGGEMLNTRDDPLATAMTGSLLSGGLGAHTLDELVTILAGRQVGLNVEPAEETFRFSATTTTRDLDMQLRLFAAAISDAGWRPQAEEQYRRSVANFFARLDATPESALGNAIGAIVSDNDPRFSLQPQDAYMQLSFARLREAIGDRLANGAMEVALVGDFDEEQAIALVASTLGALPAREADFRSYADNRDRRFTADRSPRTLTHRGDQGQALIQMMWPTTDGEDLRETLRIELLQNVTRSLLLDRLREELGQTYSPGTSAQQSRVYPGYGTFAISAAVTPADIAPAREAMLAVITSLREVPVSEDTLLRARAPQLEAYDNLLKTNGGWMGLVDRAQTQPDRLERFVAGKDLLQSLTAADVQDAARTYLDPDARLEITVLPRPAQ</sequence>
<evidence type="ECO:0000256" key="3">
    <source>
        <dbReference type="ARBA" id="ARBA00022670"/>
    </source>
</evidence>
<evidence type="ECO:0000256" key="1">
    <source>
        <dbReference type="ARBA" id="ARBA00001947"/>
    </source>
</evidence>
<evidence type="ECO:0000313" key="12">
    <source>
        <dbReference type="EMBL" id="MFC3101804.1"/>
    </source>
</evidence>
<proteinExistence type="inferred from homology"/>
<dbReference type="Pfam" id="PF05193">
    <property type="entry name" value="Peptidase_M16_C"/>
    <property type="match status" value="2"/>
</dbReference>
<dbReference type="EMBL" id="JBHRSU010000035">
    <property type="protein sequence ID" value="MFC3101804.1"/>
    <property type="molecule type" value="Genomic_DNA"/>
</dbReference>
<evidence type="ECO:0000313" key="13">
    <source>
        <dbReference type="Proteomes" id="UP001595378"/>
    </source>
</evidence>
<name>A0ABV7EIU0_9SPHN</name>
<feature type="domain" description="Peptidase M16 N-terminal" evidence="10">
    <location>
        <begin position="73"/>
        <end position="208"/>
    </location>
</feature>
<keyword evidence="7" id="KW-0482">Metalloprotease</keyword>
<accession>A0ABV7EIU0</accession>
<protein>
    <submittedName>
        <fullName evidence="12">M16 family metallopeptidase</fullName>
    </submittedName>
</protein>
<reference evidence="13" key="1">
    <citation type="journal article" date="2019" name="Int. J. Syst. Evol. Microbiol.">
        <title>The Global Catalogue of Microorganisms (GCM) 10K type strain sequencing project: providing services to taxonomists for standard genome sequencing and annotation.</title>
        <authorList>
            <consortium name="The Broad Institute Genomics Platform"/>
            <consortium name="The Broad Institute Genome Sequencing Center for Infectious Disease"/>
            <person name="Wu L."/>
            <person name="Ma J."/>
        </authorList>
    </citation>
    <scope>NUCLEOTIDE SEQUENCE [LARGE SCALE GENOMIC DNA]</scope>
    <source>
        <strain evidence="13">KCTC 52606</strain>
    </source>
</reference>
<evidence type="ECO:0000256" key="7">
    <source>
        <dbReference type="ARBA" id="ARBA00023049"/>
    </source>
</evidence>
<evidence type="ECO:0000256" key="4">
    <source>
        <dbReference type="ARBA" id="ARBA00022723"/>
    </source>
</evidence>
<evidence type="ECO:0000256" key="9">
    <source>
        <dbReference type="SAM" id="SignalP"/>
    </source>
</evidence>
<gene>
    <name evidence="12" type="ORF">ACFODK_12980</name>
</gene>
<dbReference type="InterPro" id="IPR050626">
    <property type="entry name" value="Peptidase_M16"/>
</dbReference>
<keyword evidence="4" id="KW-0479">Metal-binding</keyword>
<dbReference type="InterPro" id="IPR007863">
    <property type="entry name" value="Peptidase_M16_C"/>
</dbReference>
<dbReference type="RefSeq" id="WP_336918719.1">
    <property type="nucleotide sequence ID" value="NZ_JBANRN010000006.1"/>
</dbReference>
<dbReference type="Pfam" id="PF00675">
    <property type="entry name" value="Peptidase_M16"/>
    <property type="match status" value="1"/>
</dbReference>
<evidence type="ECO:0000259" key="11">
    <source>
        <dbReference type="Pfam" id="PF05193"/>
    </source>
</evidence>
<evidence type="ECO:0000259" key="10">
    <source>
        <dbReference type="Pfam" id="PF00675"/>
    </source>
</evidence>
<keyword evidence="13" id="KW-1185">Reference proteome</keyword>